<keyword evidence="2" id="KW-1185">Reference proteome</keyword>
<proteinExistence type="predicted"/>
<reference evidence="1" key="1">
    <citation type="thesis" date="2021" institute="BYU ScholarsArchive" country="Provo, UT, USA">
        <title>Applications of and Algorithms for Genome Assembly and Genomic Analyses with an Emphasis on Marine Teleosts.</title>
        <authorList>
            <person name="Pickett B.D."/>
        </authorList>
    </citation>
    <scope>NUCLEOTIDE SEQUENCE</scope>
    <source>
        <strain evidence="1">HI-2016</strain>
    </source>
</reference>
<comment type="caution">
    <text evidence="1">The sequence shown here is derived from an EMBL/GenBank/DDBJ whole genome shotgun (WGS) entry which is preliminary data.</text>
</comment>
<evidence type="ECO:0000313" key="1">
    <source>
        <dbReference type="EMBL" id="KAG9338620.1"/>
    </source>
</evidence>
<dbReference type="AlphaFoldDB" id="A0A8T2NH50"/>
<dbReference type="Proteomes" id="UP000824540">
    <property type="component" value="Unassembled WGS sequence"/>
</dbReference>
<gene>
    <name evidence="1" type="ORF">JZ751_025458</name>
</gene>
<sequence>MAGKKMKHLAVLNTIEPSKAPLSHSYRAGLYHTPIGQARCLTSLRFMARARCSRRAEWKMKYPTVTAVTTKKESDTRIREYWLIQGP</sequence>
<protein>
    <submittedName>
        <fullName evidence="1">Uncharacterized protein</fullName>
    </submittedName>
</protein>
<accession>A0A8T2NH50</accession>
<organism evidence="1 2">
    <name type="scientific">Albula glossodonta</name>
    <name type="common">roundjaw bonefish</name>
    <dbReference type="NCBI Taxonomy" id="121402"/>
    <lineage>
        <taxon>Eukaryota</taxon>
        <taxon>Metazoa</taxon>
        <taxon>Chordata</taxon>
        <taxon>Craniata</taxon>
        <taxon>Vertebrata</taxon>
        <taxon>Euteleostomi</taxon>
        <taxon>Actinopterygii</taxon>
        <taxon>Neopterygii</taxon>
        <taxon>Teleostei</taxon>
        <taxon>Albuliformes</taxon>
        <taxon>Albulidae</taxon>
        <taxon>Albula</taxon>
    </lineage>
</organism>
<evidence type="ECO:0000313" key="2">
    <source>
        <dbReference type="Proteomes" id="UP000824540"/>
    </source>
</evidence>
<name>A0A8T2NH50_9TELE</name>
<dbReference type="EMBL" id="JAFBMS010000063">
    <property type="protein sequence ID" value="KAG9338620.1"/>
    <property type="molecule type" value="Genomic_DNA"/>
</dbReference>